<dbReference type="RefSeq" id="WP_173301066.1">
    <property type="nucleotide sequence ID" value="NZ_JABRWQ010000004.1"/>
</dbReference>
<dbReference type="PANTHER" id="PTHR28008">
    <property type="entry name" value="DOMAIN PROTEIN, PUTATIVE (AFU_ORTHOLOGUE AFUA_3G10980)-RELATED"/>
    <property type="match status" value="1"/>
</dbReference>
<name>A0ABX2E4M9_9FLAO</name>
<evidence type="ECO:0000313" key="3">
    <source>
        <dbReference type="Proteomes" id="UP000805085"/>
    </source>
</evidence>
<sequence>MIKFFQGVTIVFLLFIIWIIFSANTGGNNIFFEFVNWLPFGDKIGHFFLFGCLTLGVNFAFNFKKFTFWEVLPLGTFLVSVFVLIEELSQGFLPNRTLDVADLLADGLGIVSFTFIGNVLSKKGFFGLRVTNK</sequence>
<accession>A0ABX2E4M9</accession>
<keyword evidence="1" id="KW-1133">Transmembrane helix</keyword>
<feature type="transmembrane region" description="Helical" evidence="1">
    <location>
        <begin position="44"/>
        <end position="61"/>
    </location>
</feature>
<feature type="transmembrane region" description="Helical" evidence="1">
    <location>
        <begin position="100"/>
        <end position="120"/>
    </location>
</feature>
<dbReference type="EMBL" id="JABRWQ010000004">
    <property type="protein sequence ID" value="NRD23420.1"/>
    <property type="molecule type" value="Genomic_DNA"/>
</dbReference>
<organism evidence="2 3">
    <name type="scientific">Winogradskyella litoriviva</name>
    <dbReference type="NCBI Taxonomy" id="1220182"/>
    <lineage>
        <taxon>Bacteria</taxon>
        <taxon>Pseudomonadati</taxon>
        <taxon>Bacteroidota</taxon>
        <taxon>Flavobacteriia</taxon>
        <taxon>Flavobacteriales</taxon>
        <taxon>Flavobacteriaceae</taxon>
        <taxon>Winogradskyella</taxon>
    </lineage>
</organism>
<reference evidence="2 3" key="1">
    <citation type="journal article" date="2015" name="Int. J. Syst. Evol. Microbiol.">
        <title>Winogradskyella litoriviva sp. nov., isolated from coastal seawater.</title>
        <authorList>
            <person name="Nedashkovskaya O.I."/>
            <person name="Kukhlevskiy A.D."/>
            <person name="Zhukova N.V."/>
            <person name="Kim S.J."/>
            <person name="Rhee S.K."/>
            <person name="Mikhailov V.V."/>
        </authorList>
    </citation>
    <scope>NUCLEOTIDE SEQUENCE [LARGE SCALE GENOMIC DNA]</scope>
    <source>
        <strain evidence="2 3">KMM6491</strain>
    </source>
</reference>
<evidence type="ECO:0000313" key="2">
    <source>
        <dbReference type="EMBL" id="NRD23420.1"/>
    </source>
</evidence>
<comment type="caution">
    <text evidence="2">The sequence shown here is derived from an EMBL/GenBank/DDBJ whole genome shotgun (WGS) entry which is preliminary data.</text>
</comment>
<keyword evidence="3" id="KW-1185">Reference proteome</keyword>
<evidence type="ECO:0000256" key="1">
    <source>
        <dbReference type="SAM" id="Phobius"/>
    </source>
</evidence>
<keyword evidence="1" id="KW-0812">Transmembrane</keyword>
<dbReference type="PANTHER" id="PTHR28008:SF1">
    <property type="entry name" value="DOMAIN PROTEIN, PUTATIVE (AFU_ORTHOLOGUE AFUA_3G10980)-RELATED"/>
    <property type="match status" value="1"/>
</dbReference>
<dbReference type="NCBIfam" id="NF037970">
    <property type="entry name" value="vanZ_1"/>
    <property type="match status" value="1"/>
</dbReference>
<proteinExistence type="predicted"/>
<feature type="transmembrane region" description="Helical" evidence="1">
    <location>
        <begin position="7"/>
        <end position="24"/>
    </location>
</feature>
<feature type="transmembrane region" description="Helical" evidence="1">
    <location>
        <begin position="68"/>
        <end position="85"/>
    </location>
</feature>
<dbReference type="Proteomes" id="UP000805085">
    <property type="component" value="Unassembled WGS sequence"/>
</dbReference>
<gene>
    <name evidence="2" type="primary">vanZ</name>
    <name evidence="2" type="ORF">HNV10_09220</name>
</gene>
<protein>
    <submittedName>
        <fullName evidence="2">VanZ family protein</fullName>
    </submittedName>
</protein>
<keyword evidence="1" id="KW-0472">Membrane</keyword>